<dbReference type="Gene3D" id="3.90.1720.10">
    <property type="entry name" value="endopeptidase domain like (from Nostoc punctiforme)"/>
    <property type="match status" value="1"/>
</dbReference>
<evidence type="ECO:0000313" key="4">
    <source>
        <dbReference type="Proteomes" id="UP001361570"/>
    </source>
</evidence>
<dbReference type="Pfam" id="PF10145">
    <property type="entry name" value="PhageMin_Tail"/>
    <property type="match status" value="1"/>
</dbReference>
<feature type="region of interest" description="Disordered" evidence="1">
    <location>
        <begin position="812"/>
        <end position="836"/>
    </location>
</feature>
<evidence type="ECO:0000313" key="3">
    <source>
        <dbReference type="EMBL" id="MEI4273929.1"/>
    </source>
</evidence>
<proteinExistence type="predicted"/>
<gene>
    <name evidence="3" type="ORF">TEK04_19585</name>
</gene>
<dbReference type="EMBL" id="JBAPLU010000029">
    <property type="protein sequence ID" value="MEI4273929.1"/>
    <property type="molecule type" value="Genomic_DNA"/>
</dbReference>
<name>A0ABU8DYL1_9ACTN</name>
<evidence type="ECO:0000259" key="2">
    <source>
        <dbReference type="Pfam" id="PF10145"/>
    </source>
</evidence>
<dbReference type="SUPFAM" id="SSF54001">
    <property type="entry name" value="Cysteine proteinases"/>
    <property type="match status" value="1"/>
</dbReference>
<accession>A0ABU8DYL1</accession>
<dbReference type="InterPro" id="IPR038765">
    <property type="entry name" value="Papain-like_cys_pep_sf"/>
</dbReference>
<reference evidence="3 4" key="1">
    <citation type="submission" date="2024-03" db="EMBL/GenBank/DDBJ databases">
        <title>Draft genome sequence of Klenkia sp. LSe6-5.</title>
        <authorList>
            <person name="Duangmal K."/>
            <person name="Chantavorakit T."/>
        </authorList>
    </citation>
    <scope>NUCLEOTIDE SEQUENCE [LARGE SCALE GENOMIC DNA]</scope>
    <source>
        <strain evidence="3 4">LSe6-5</strain>
    </source>
</reference>
<dbReference type="RefSeq" id="WP_336406045.1">
    <property type="nucleotide sequence ID" value="NZ_JBAPLU010000029.1"/>
</dbReference>
<organism evidence="3 4">
    <name type="scientific">Klenkia sesuvii</name>
    <dbReference type="NCBI Taxonomy" id="3103137"/>
    <lineage>
        <taxon>Bacteria</taxon>
        <taxon>Bacillati</taxon>
        <taxon>Actinomycetota</taxon>
        <taxon>Actinomycetes</taxon>
        <taxon>Geodermatophilales</taxon>
        <taxon>Geodermatophilaceae</taxon>
        <taxon>Klenkia</taxon>
    </lineage>
</organism>
<keyword evidence="4" id="KW-1185">Reference proteome</keyword>
<sequence>MADLSLVFDILARDQASATLDGVGSSLTKVAGFVGAGAALFDSFWESVGNEQAVDKLSARLGLVGEESRSAGRVAGALYRDAYGESMADVTTAIDSVVSSINGMRTASEDDLQAVTATALNFAGTFDTDVTESVNSVGLLIRNGLAKDAEQGFDLMTAAYQRVPAAMRDELPAILNEYGVSFTNLGFTGQQSLGLLVDAAGDGAIALDKTGDALKEFTIRSTDMSTSTTAAYQTLGFDAQTMANRVLAGGEQAQGALRDIATELLNIQDPATQANTAIALFGTPIEDLGTAGIPRFLESLTATDQSLEDVAGSAAQMGETLNDNFAVRLEGWKRSAQGFVQDALMDIANGFSQGTVTGEGFEGAMQAVGVVVGEVADGVGVLVDVGGAFVSVVEAIPGPVLAGVGAMTAFALLKGPVGSALETIYIRGLQARDAVTGAASGVGALRGAANGVVGIMGGPWGIALGAGVAAVALIASEISDATAQTDAWAQSLLEGGAAVQEAMEQAAAERDKYGDNWLGDLSYSVDQYFGLASSMDEAREQARDLYDAMTPLQQAQQNVTHDTNELAAAIDRYGENSPQAREAAELLARSNERLAERQDAVTRATEAATAAMDPAAAITQVLADRQQSLADETNAAKEAVDAIRLALDQLGGATVNTIDLESALYAAVDQATGAINGLSGQVLTTAGDLNTQNEAGRAAADVLGGVRSAGLDLLANQAELGESTESLTGRAVSLREQFITAAGQMGINADRANYLADQYGLIPNEVVTTIQANTDQAAGAISSLQEQINQVARDRTASINFRATLPDLNGTVSGSGRPGLADGGPVPGWSPHSRADNIPIDATAGEFMQPVRAVDRYGLNFMEDVRTGRFPVELARRGFADGGLISLVGSADTAAASASIGKVNDDFLTAANAAAREVMEPAQAMARGLAYARSQVGKPYLWGSAGPAGFDCSGFMAAITNVVRGRDPNTRLGSTATFPWAGFAAGPGMFTIGSTPNAGGGIGHMAGTILGVNVESRGGQGVVVGGTARGAGNGLFTERAHLATYDAGGLLQPGYTLAFNGTGKPERIRTAEQEADLSRPATFIGELVLDSGEFLGYIRGELQDDRTAGRRAATAAAAAAGLLR</sequence>
<evidence type="ECO:0000256" key="1">
    <source>
        <dbReference type="SAM" id="MobiDB-lite"/>
    </source>
</evidence>
<dbReference type="InterPro" id="IPR010090">
    <property type="entry name" value="Phage_tape_meas"/>
</dbReference>
<comment type="caution">
    <text evidence="3">The sequence shown here is derived from an EMBL/GenBank/DDBJ whole genome shotgun (WGS) entry which is preliminary data.</text>
</comment>
<protein>
    <recommendedName>
        <fullName evidence="2">Phage tail tape measure protein domain-containing protein</fullName>
    </recommendedName>
</protein>
<feature type="domain" description="Phage tail tape measure protein" evidence="2">
    <location>
        <begin position="83"/>
        <end position="282"/>
    </location>
</feature>
<dbReference type="Proteomes" id="UP001361570">
    <property type="component" value="Unassembled WGS sequence"/>
</dbReference>